<dbReference type="InterPro" id="IPR018629">
    <property type="entry name" value="XK-rel"/>
</dbReference>
<feature type="transmembrane region" description="Helical" evidence="7">
    <location>
        <begin position="223"/>
        <end position="240"/>
    </location>
</feature>
<dbReference type="Proteomes" id="UP000812440">
    <property type="component" value="Chromosome 6"/>
</dbReference>
<keyword evidence="9" id="KW-1185">Reference proteome</keyword>
<dbReference type="PANTHER" id="PTHR16024">
    <property type="entry name" value="XK-RELATED PROTEIN"/>
    <property type="match status" value="1"/>
</dbReference>
<feature type="transmembrane region" description="Helical" evidence="7">
    <location>
        <begin position="7"/>
        <end position="30"/>
    </location>
</feature>
<organism evidence="8 9">
    <name type="scientific">Hymenochirus boettgeri</name>
    <name type="common">Congo dwarf clawed frog</name>
    <dbReference type="NCBI Taxonomy" id="247094"/>
    <lineage>
        <taxon>Eukaryota</taxon>
        <taxon>Metazoa</taxon>
        <taxon>Chordata</taxon>
        <taxon>Craniata</taxon>
        <taxon>Vertebrata</taxon>
        <taxon>Euteleostomi</taxon>
        <taxon>Amphibia</taxon>
        <taxon>Batrachia</taxon>
        <taxon>Anura</taxon>
        <taxon>Pipoidea</taxon>
        <taxon>Pipidae</taxon>
        <taxon>Pipinae</taxon>
        <taxon>Hymenochirus</taxon>
    </lineage>
</organism>
<proteinExistence type="inferred from homology"/>
<evidence type="ECO:0000256" key="1">
    <source>
        <dbReference type="ARBA" id="ARBA00004651"/>
    </source>
</evidence>
<protein>
    <recommendedName>
        <fullName evidence="7">XK-related protein</fullName>
    </recommendedName>
</protein>
<keyword evidence="6 7" id="KW-0472">Membrane</keyword>
<comment type="similarity">
    <text evidence="2 7">Belongs to the XK family.</text>
</comment>
<dbReference type="InterPro" id="IPR050895">
    <property type="entry name" value="XK-related_scramblase"/>
</dbReference>
<dbReference type="Pfam" id="PF09815">
    <property type="entry name" value="XK-related"/>
    <property type="match status" value="1"/>
</dbReference>
<comment type="caution">
    <text evidence="8">The sequence shown here is derived from an EMBL/GenBank/DDBJ whole genome shotgun (WGS) entry which is preliminary data.</text>
</comment>
<evidence type="ECO:0000256" key="6">
    <source>
        <dbReference type="ARBA" id="ARBA00023136"/>
    </source>
</evidence>
<dbReference type="OrthoDB" id="8190653at2759"/>
<feature type="transmembrane region" description="Helical" evidence="7">
    <location>
        <begin position="200"/>
        <end position="217"/>
    </location>
</feature>
<name>A0A8T2JE96_9PIPI</name>
<evidence type="ECO:0000256" key="7">
    <source>
        <dbReference type="RuleBase" id="RU910716"/>
    </source>
</evidence>
<feature type="transmembrane region" description="Helical" evidence="7">
    <location>
        <begin position="283"/>
        <end position="303"/>
    </location>
</feature>
<evidence type="ECO:0000256" key="2">
    <source>
        <dbReference type="ARBA" id="ARBA00008789"/>
    </source>
</evidence>
<reference evidence="8" key="1">
    <citation type="thesis" date="2020" institute="ProQuest LLC" country="789 East Eisenhower Parkway, Ann Arbor, MI, USA">
        <title>Comparative Genomics and Chromosome Evolution.</title>
        <authorList>
            <person name="Mudd A.B."/>
        </authorList>
    </citation>
    <scope>NUCLEOTIDE SEQUENCE</scope>
    <source>
        <strain evidence="8">Female2</strain>
        <tissue evidence="8">Blood</tissue>
    </source>
</reference>
<sequence length="365" mass="42631">MKFTKWNFLMTVFGIFSLFFDIGADVWITLKYFQEGLYLFSSLTVFFIIISNLVVNVFSYAWFKDDCAEENNIRLKWVCVAHVFLSGTFVRYWYVVKYGYRAAMISHSKADSIEANKRAVDSMTDLSMLRCFKTFLESTPQLILQIYILMEHGEITLVQYASIIFSVSSISWSTVDYYMSLRNSLEDKKKIRSGFPTCTYVLYKLFTLTSWILSLVFLLACNIYVFTALLSSLWVAALIWTWKQHTEFCTNILMEILYRIVVATILVFTFFNVKGQKTRIPMSVYYSLRVLLTIGILILCFYFKQPLPHILFFNVCSITLVLALGLGLISLILYYSLFHPAIQCKDQDAVDTVLRRNRFCYFLKH</sequence>
<evidence type="ECO:0000313" key="9">
    <source>
        <dbReference type="Proteomes" id="UP000812440"/>
    </source>
</evidence>
<dbReference type="PANTHER" id="PTHR16024:SF13">
    <property type="entry name" value="XK-RELATED PROTEIN 9"/>
    <property type="match status" value="1"/>
</dbReference>
<evidence type="ECO:0000256" key="3">
    <source>
        <dbReference type="ARBA" id="ARBA00022475"/>
    </source>
</evidence>
<feature type="transmembrane region" description="Helical" evidence="7">
    <location>
        <begin position="36"/>
        <end position="63"/>
    </location>
</feature>
<gene>
    <name evidence="8" type="ORF">GDO86_010939</name>
</gene>
<dbReference type="GO" id="GO:0005886">
    <property type="term" value="C:plasma membrane"/>
    <property type="evidence" value="ECO:0007669"/>
    <property type="project" value="UniProtKB-SubCell"/>
</dbReference>
<feature type="transmembrane region" description="Helical" evidence="7">
    <location>
        <begin position="75"/>
        <end position="94"/>
    </location>
</feature>
<feature type="transmembrane region" description="Helical" evidence="7">
    <location>
        <begin position="252"/>
        <end position="271"/>
    </location>
</feature>
<accession>A0A8T2JE96</accession>
<keyword evidence="5 7" id="KW-1133">Transmembrane helix</keyword>
<dbReference type="AlphaFoldDB" id="A0A8T2JE96"/>
<evidence type="ECO:0000256" key="4">
    <source>
        <dbReference type="ARBA" id="ARBA00022692"/>
    </source>
</evidence>
<feature type="transmembrane region" description="Helical" evidence="7">
    <location>
        <begin position="310"/>
        <end position="337"/>
    </location>
</feature>
<feature type="transmembrane region" description="Helical" evidence="7">
    <location>
        <begin position="157"/>
        <end position="179"/>
    </location>
</feature>
<keyword evidence="4 7" id="KW-0812">Transmembrane</keyword>
<dbReference type="EMBL" id="JAACNH010000005">
    <property type="protein sequence ID" value="KAG8441944.1"/>
    <property type="molecule type" value="Genomic_DNA"/>
</dbReference>
<dbReference type="EMBL" id="JAACNH010000005">
    <property type="protein sequence ID" value="KAG8441943.1"/>
    <property type="molecule type" value="Genomic_DNA"/>
</dbReference>
<evidence type="ECO:0000256" key="5">
    <source>
        <dbReference type="ARBA" id="ARBA00022989"/>
    </source>
</evidence>
<comment type="subcellular location">
    <subcellularLocation>
        <location evidence="1">Cell membrane</location>
        <topology evidence="1">Multi-pass membrane protein</topology>
    </subcellularLocation>
    <subcellularLocation>
        <location evidence="7">Membrane</location>
        <topology evidence="7">Multi-pass membrane protein</topology>
    </subcellularLocation>
</comment>
<keyword evidence="3" id="KW-1003">Cell membrane</keyword>
<evidence type="ECO:0000313" key="8">
    <source>
        <dbReference type="EMBL" id="KAG8441943.1"/>
    </source>
</evidence>